<proteinExistence type="predicted"/>
<sequence length="583" mass="60405">MSSLDDIAPSAPPAPSRRRRRTAVVAAGAVGVVAVAGAGVWAWQGWFAQGPQAAEALPADTLAYVGVDLDPPGGQKLAAYDTLRRFPSLKKHLGLSSQDDLRRSLVEGVRSDSGCDLSYDDLDDWAGDRAALAVVPQEQPEPVLVVQAGDADAARAGLEKAIAGCGDDAGFATGDGWAVVARNEAVARQVLADSRKARLADDRSFRELTGAAGDPGVVTIYASPEAGQVLLDTIEEDPFFALFAFGTLTEIDPVGPLLSAVAATELDAWVAGLEASGDDPVGEMPIPPGDVSFDDEGDDLPDDESFDEAFDETLADLIPPELRKELADFGGLGGVARFEDGALEVELVAEPALPGATHRYDGTDALAAVAELPADVAIAFGGGFADGWAEDTVADYSPLGSWFGDGEKDPAAAFEKATGLSAADLAALGGERLAFAARADFTARAESGKPGDVPVAARVTGDADAIEQALTTLRTTLGPEVASYLSSQRIDGGVLIGPSTAFLDELAKPAATLADDETFGRVVRDAEDAVTIAYADFDAGDWLVDSTLTDLSEADIAPLDAAGLVVTDDGDRQRMVLRVSFDE</sequence>
<dbReference type="RefSeq" id="WP_038676139.1">
    <property type="nucleotide sequence ID" value="NZ_BJMC01000025.1"/>
</dbReference>
<dbReference type="STRING" id="2045.KR76_01555"/>
<dbReference type="eggNOG" id="ENOG5030RUJ">
    <property type="taxonomic scope" value="Bacteria"/>
</dbReference>
<organism evidence="1 2">
    <name type="scientific">Nocardioides simplex</name>
    <name type="common">Arthrobacter simplex</name>
    <dbReference type="NCBI Taxonomy" id="2045"/>
    <lineage>
        <taxon>Bacteria</taxon>
        <taxon>Bacillati</taxon>
        <taxon>Actinomycetota</taxon>
        <taxon>Actinomycetes</taxon>
        <taxon>Propionibacteriales</taxon>
        <taxon>Nocardioidaceae</taxon>
        <taxon>Pimelobacter</taxon>
    </lineage>
</organism>
<gene>
    <name evidence="1" type="ORF">KR76_01555</name>
</gene>
<evidence type="ECO:0000313" key="2">
    <source>
        <dbReference type="Proteomes" id="UP000030300"/>
    </source>
</evidence>
<accession>A0A0A1DEY7</accession>
<dbReference type="Proteomes" id="UP000030300">
    <property type="component" value="Chromosome"/>
</dbReference>
<dbReference type="OrthoDB" id="5241887at2"/>
<keyword evidence="2" id="KW-1185">Reference proteome</keyword>
<evidence type="ECO:0000313" key="1">
    <source>
        <dbReference type="EMBL" id="AIY15781.1"/>
    </source>
</evidence>
<protein>
    <submittedName>
        <fullName evidence="1">Uncharacterized protein</fullName>
    </submittedName>
</protein>
<dbReference type="HOGENOM" id="CLU_030713_0_0_11"/>
<dbReference type="EMBL" id="CP009896">
    <property type="protein sequence ID" value="AIY15781.1"/>
    <property type="molecule type" value="Genomic_DNA"/>
</dbReference>
<dbReference type="GeneID" id="96607679"/>
<name>A0A0A1DEY7_NOCSI</name>
<dbReference type="AlphaFoldDB" id="A0A0A1DEY7"/>
<dbReference type="KEGG" id="psim:KR76_01555"/>
<reference evidence="1 2" key="1">
    <citation type="journal article" date="2015" name="Genome Announc.">
        <title>Complete Genome Sequence of Steroid-Transforming Nocardioides simplex VKM Ac-2033D.</title>
        <authorList>
            <person name="Shtratnikova V.Y."/>
            <person name="Schelkunov M.I."/>
            <person name="Pekov Y.A."/>
            <person name="Fokina V.V."/>
            <person name="Logacheva M.D."/>
            <person name="Sokolov S.L."/>
            <person name="Bragin E.Y."/>
            <person name="Ashapkin V.V."/>
            <person name="Donova M.V."/>
        </authorList>
    </citation>
    <scope>NUCLEOTIDE SEQUENCE [LARGE SCALE GENOMIC DNA]</scope>
    <source>
        <strain evidence="1 2">VKM Ac-2033D</strain>
    </source>
</reference>